<proteinExistence type="predicted"/>
<name>A0AA88DWW7_FICCA</name>
<feature type="chain" id="PRO_5041739565" evidence="1">
    <location>
        <begin position="26"/>
        <end position="69"/>
    </location>
</feature>
<evidence type="ECO:0000313" key="2">
    <source>
        <dbReference type="EMBL" id="GMN60974.1"/>
    </source>
</evidence>
<comment type="caution">
    <text evidence="2">The sequence shown here is derived from an EMBL/GenBank/DDBJ whole genome shotgun (WGS) entry which is preliminary data.</text>
</comment>
<accession>A0AA88DWW7</accession>
<dbReference type="EMBL" id="BTGU01000104">
    <property type="protein sequence ID" value="GMN60974.1"/>
    <property type="molecule type" value="Genomic_DNA"/>
</dbReference>
<keyword evidence="3" id="KW-1185">Reference proteome</keyword>
<dbReference type="Proteomes" id="UP001187192">
    <property type="component" value="Unassembled WGS sequence"/>
</dbReference>
<keyword evidence="1" id="KW-0732">Signal</keyword>
<organism evidence="2 3">
    <name type="scientific">Ficus carica</name>
    <name type="common">Common fig</name>
    <dbReference type="NCBI Taxonomy" id="3494"/>
    <lineage>
        <taxon>Eukaryota</taxon>
        <taxon>Viridiplantae</taxon>
        <taxon>Streptophyta</taxon>
        <taxon>Embryophyta</taxon>
        <taxon>Tracheophyta</taxon>
        <taxon>Spermatophyta</taxon>
        <taxon>Magnoliopsida</taxon>
        <taxon>eudicotyledons</taxon>
        <taxon>Gunneridae</taxon>
        <taxon>Pentapetalae</taxon>
        <taxon>rosids</taxon>
        <taxon>fabids</taxon>
        <taxon>Rosales</taxon>
        <taxon>Moraceae</taxon>
        <taxon>Ficeae</taxon>
        <taxon>Ficus</taxon>
    </lineage>
</organism>
<sequence length="69" mass="7399">MALFNNVSLVLLLLLVVSSIADARASCGCDKMMPPTCWCTYEVDACSPSECPVNTVTVLENLLAYNIGN</sequence>
<feature type="signal peptide" evidence="1">
    <location>
        <begin position="1"/>
        <end position="25"/>
    </location>
</feature>
<evidence type="ECO:0000313" key="3">
    <source>
        <dbReference type="Proteomes" id="UP001187192"/>
    </source>
</evidence>
<protein>
    <submittedName>
        <fullName evidence="2">Uncharacterized protein</fullName>
    </submittedName>
</protein>
<dbReference type="AlphaFoldDB" id="A0AA88DWW7"/>
<reference evidence="2" key="1">
    <citation type="submission" date="2023-07" db="EMBL/GenBank/DDBJ databases">
        <title>draft genome sequence of fig (Ficus carica).</title>
        <authorList>
            <person name="Takahashi T."/>
            <person name="Nishimura K."/>
        </authorList>
    </citation>
    <scope>NUCLEOTIDE SEQUENCE</scope>
</reference>
<gene>
    <name evidence="2" type="ORF">TIFTF001_030072</name>
</gene>
<evidence type="ECO:0000256" key="1">
    <source>
        <dbReference type="SAM" id="SignalP"/>
    </source>
</evidence>